<evidence type="ECO:0000256" key="1">
    <source>
        <dbReference type="ARBA" id="ARBA00007989"/>
    </source>
</evidence>
<dbReference type="PANTHER" id="PTHR17537:SF5">
    <property type="entry name" value="TRANSDUCER OF ERBB2, ISOFORM A"/>
    <property type="match status" value="1"/>
</dbReference>
<dbReference type="InterPro" id="IPR002087">
    <property type="entry name" value="Anti_prolifrtn"/>
</dbReference>
<keyword evidence="6" id="KW-1185">Reference proteome</keyword>
<dbReference type="Proteomes" id="UP000245119">
    <property type="component" value="Linkage Group LG1"/>
</dbReference>
<dbReference type="InterPro" id="IPR036054">
    <property type="entry name" value="BTG-like_sf"/>
</dbReference>
<dbReference type="GO" id="GO:0003714">
    <property type="term" value="F:transcription corepressor activity"/>
    <property type="evidence" value="ECO:0007669"/>
    <property type="project" value="TreeGrafter"/>
</dbReference>
<dbReference type="Pfam" id="PF07742">
    <property type="entry name" value="BTG"/>
    <property type="match status" value="1"/>
</dbReference>
<feature type="region of interest" description="Disordered" evidence="3">
    <location>
        <begin position="309"/>
        <end position="356"/>
    </location>
</feature>
<dbReference type="SUPFAM" id="SSF160696">
    <property type="entry name" value="BTG domain-like"/>
    <property type="match status" value="1"/>
</dbReference>
<dbReference type="GO" id="GO:0005737">
    <property type="term" value="C:cytoplasm"/>
    <property type="evidence" value="ECO:0007669"/>
    <property type="project" value="TreeGrafter"/>
</dbReference>
<accession>A0A2T7PYK4</accession>
<comment type="caution">
    <text evidence="5">The sequence shown here is derived from an EMBL/GenBank/DDBJ whole genome shotgun (WGS) entry which is preliminary data.</text>
</comment>
<reference evidence="5 6" key="1">
    <citation type="submission" date="2018-04" db="EMBL/GenBank/DDBJ databases">
        <title>The genome of golden apple snail Pomacea canaliculata provides insight into stress tolerance and invasive adaptation.</title>
        <authorList>
            <person name="Liu C."/>
            <person name="Liu B."/>
            <person name="Ren Y."/>
            <person name="Zhang Y."/>
            <person name="Wang H."/>
            <person name="Li S."/>
            <person name="Jiang F."/>
            <person name="Yin L."/>
            <person name="Zhang G."/>
            <person name="Qian W."/>
            <person name="Fan W."/>
        </authorList>
    </citation>
    <scope>NUCLEOTIDE SEQUENCE [LARGE SCALE GENOMIC DNA]</scope>
    <source>
        <strain evidence="5">SZHN2017</strain>
        <tissue evidence="5">Muscle</tissue>
    </source>
</reference>
<dbReference type="OrthoDB" id="19928at2759"/>
<evidence type="ECO:0000313" key="5">
    <source>
        <dbReference type="EMBL" id="PVD38477.1"/>
    </source>
</evidence>
<protein>
    <recommendedName>
        <fullName evidence="4">Anti-proliferative protein domain-containing protein</fullName>
    </recommendedName>
</protein>
<dbReference type="SMART" id="SM00099">
    <property type="entry name" value="btg1"/>
    <property type="match status" value="1"/>
</dbReference>
<feature type="compositionally biased region" description="Low complexity" evidence="3">
    <location>
        <begin position="242"/>
        <end position="256"/>
    </location>
</feature>
<feature type="region of interest" description="Disordered" evidence="3">
    <location>
        <begin position="33"/>
        <end position="56"/>
    </location>
</feature>
<proteinExistence type="inferred from homology"/>
<sequence length="490" mass="53309">MKRKTFKDGGGVIGGGERRSELAQLLGMPGAGIKRKVRTESTRSQRHSNATSGYRAPSPSCLPGYRVLSHAMHVEVSVALNFLISYLYNKLPRRRVDLFGEELEKGLKRKFDGHWYPDKPFKGSGFRCVRCNGENVDPVMVKAAENSGLDLQEVKNYIPEELTLWIDPSEVSYRISEKSPIKILYSDRHEDEAADTIDREVQAANRTFNPEAISFQPIDSLSSSLSNLSLSPSSPVPPGTWSNSTSPSSSLFSSDALSGSGSHLAQAICPQPLTATSPSQPVPPSFLSKASVNRPQFTAATFAQTKFGSTKLKSQAKRPTRLSPTELGNYFRQQQRVSLSTAPPQRPRSLSPRDPRLEFFLDQQQRLYNRGQLSPQGQHPGFGHSHHHQHHHQQLSFPPSPQGSPSCGFPFGGGELNHSSSPHLSPGSVLPPFADILPGPNTALSSPANSLSPDGHKTFLDGLPLGGMGSMANLGSMGYPGHLQHLLVAN</sequence>
<dbReference type="PRINTS" id="PR00310">
    <property type="entry name" value="ANTIPRLFBTG1"/>
</dbReference>
<keyword evidence="2" id="KW-0597">Phosphoprotein</keyword>
<dbReference type="STRING" id="400727.A0A2T7PYK4"/>
<organism evidence="5 6">
    <name type="scientific">Pomacea canaliculata</name>
    <name type="common">Golden apple snail</name>
    <dbReference type="NCBI Taxonomy" id="400727"/>
    <lineage>
        <taxon>Eukaryota</taxon>
        <taxon>Metazoa</taxon>
        <taxon>Spiralia</taxon>
        <taxon>Lophotrochozoa</taxon>
        <taxon>Mollusca</taxon>
        <taxon>Gastropoda</taxon>
        <taxon>Caenogastropoda</taxon>
        <taxon>Architaenioglossa</taxon>
        <taxon>Ampullarioidea</taxon>
        <taxon>Ampullariidae</taxon>
        <taxon>Pomacea</taxon>
    </lineage>
</organism>
<evidence type="ECO:0000256" key="3">
    <source>
        <dbReference type="SAM" id="MobiDB-lite"/>
    </source>
</evidence>
<name>A0A2T7PYK4_POMCA</name>
<feature type="compositionally biased region" description="Basic residues" evidence="3">
    <location>
        <begin position="384"/>
        <end position="393"/>
    </location>
</feature>
<dbReference type="PANTHER" id="PTHR17537">
    <property type="entry name" value="TRANSDUCER OF ERBB2 TOB"/>
    <property type="match status" value="1"/>
</dbReference>
<dbReference type="AlphaFoldDB" id="A0A2T7PYK4"/>
<evidence type="ECO:0000259" key="4">
    <source>
        <dbReference type="SMART" id="SM00099"/>
    </source>
</evidence>
<dbReference type="GO" id="GO:0005634">
    <property type="term" value="C:nucleus"/>
    <property type="evidence" value="ECO:0007669"/>
    <property type="project" value="TreeGrafter"/>
</dbReference>
<dbReference type="InterPro" id="IPR015676">
    <property type="entry name" value="Tob1/2"/>
</dbReference>
<feature type="compositionally biased region" description="Polar residues" evidence="3">
    <location>
        <begin position="331"/>
        <end position="342"/>
    </location>
</feature>
<evidence type="ECO:0000313" key="6">
    <source>
        <dbReference type="Proteomes" id="UP000245119"/>
    </source>
</evidence>
<evidence type="ECO:0000256" key="2">
    <source>
        <dbReference type="ARBA" id="ARBA00022553"/>
    </source>
</evidence>
<dbReference type="Gene3D" id="3.90.640.90">
    <property type="entry name" value="Anti-proliferative protein, N-terminal domain"/>
    <property type="match status" value="1"/>
</dbReference>
<comment type="similarity">
    <text evidence="1">Belongs to the BTG family.</text>
</comment>
<dbReference type="EMBL" id="PZQS01000001">
    <property type="protein sequence ID" value="PVD38477.1"/>
    <property type="molecule type" value="Genomic_DNA"/>
</dbReference>
<feature type="domain" description="Anti-proliferative protein" evidence="4">
    <location>
        <begin position="72"/>
        <end position="178"/>
    </location>
</feature>
<feature type="region of interest" description="Disordered" evidence="3">
    <location>
        <begin position="371"/>
        <end position="433"/>
    </location>
</feature>
<feature type="region of interest" description="Disordered" evidence="3">
    <location>
        <begin position="226"/>
        <end position="256"/>
    </location>
</feature>
<gene>
    <name evidence="5" type="ORF">C0Q70_01092</name>
</gene>